<feature type="region of interest" description="Disordered" evidence="12">
    <location>
        <begin position="210"/>
        <end position="306"/>
    </location>
</feature>
<evidence type="ECO:0000313" key="14">
    <source>
        <dbReference type="Proteomes" id="UP000235672"/>
    </source>
</evidence>
<evidence type="ECO:0000256" key="3">
    <source>
        <dbReference type="ARBA" id="ARBA00020796"/>
    </source>
</evidence>
<evidence type="ECO:0000256" key="8">
    <source>
        <dbReference type="ARBA" id="ARBA00022989"/>
    </source>
</evidence>
<keyword evidence="14" id="KW-1185">Reference proteome</keyword>
<comment type="subcellular location">
    <subcellularLocation>
        <location evidence="1">Mitochondrion inner membrane</location>
        <topology evidence="1">Single-pass membrane protein</topology>
    </subcellularLocation>
</comment>
<dbReference type="OrthoDB" id="5598305at2759"/>
<evidence type="ECO:0000256" key="9">
    <source>
        <dbReference type="ARBA" id="ARBA00023010"/>
    </source>
</evidence>
<dbReference type="InterPro" id="IPR050187">
    <property type="entry name" value="Lipid_Phosphate_FormReg"/>
</dbReference>
<evidence type="ECO:0000313" key="13">
    <source>
        <dbReference type="EMBL" id="PMD14571.1"/>
    </source>
</evidence>
<dbReference type="Proteomes" id="UP000235672">
    <property type="component" value="Unassembled WGS sequence"/>
</dbReference>
<feature type="compositionally biased region" description="Polar residues" evidence="12">
    <location>
        <begin position="237"/>
        <end position="250"/>
    </location>
</feature>
<evidence type="ECO:0000256" key="6">
    <source>
        <dbReference type="ARBA" id="ARBA00022792"/>
    </source>
</evidence>
<keyword evidence="7" id="KW-0653">Protein transport</keyword>
<feature type="region of interest" description="Disordered" evidence="12">
    <location>
        <begin position="1"/>
        <end position="32"/>
    </location>
</feature>
<keyword evidence="10" id="KW-0496">Mitochondrion</keyword>
<keyword evidence="4" id="KW-0813">Transport</keyword>
<evidence type="ECO:0000256" key="7">
    <source>
        <dbReference type="ARBA" id="ARBA00022927"/>
    </source>
</evidence>
<gene>
    <name evidence="13" type="ORF">NA56DRAFT_664646</name>
</gene>
<evidence type="ECO:0000256" key="11">
    <source>
        <dbReference type="ARBA" id="ARBA00023136"/>
    </source>
</evidence>
<keyword evidence="9" id="KW-0811">Translocation</keyword>
<evidence type="ECO:0000256" key="12">
    <source>
        <dbReference type="SAM" id="MobiDB-lite"/>
    </source>
</evidence>
<feature type="region of interest" description="Disordered" evidence="12">
    <location>
        <begin position="359"/>
        <end position="387"/>
    </location>
</feature>
<keyword evidence="6" id="KW-0999">Mitochondrion inner membrane</keyword>
<sequence>MADSQGAGAEKTAPTSKAEMKPDAKATKNIKPPNPMWKYMGLGENFRPRLPSRNWMIFLSITGTFTAAVIYDKREKKRAQRKWCKLVEHIAKEPLGRQEMPRKLTVFLESPPSDGLRTAQEHFKEYVKPILVASGLDWEFIQGRKEGDVRAELAEKIRNYRTPPEQRTEESVVDEVRRRSGIKEFEGVGGDIVIGRHTWKEYVRGLHEGWLGPLTEPPKLSDEKTTEDTNSTETQTPPITENALGTASHSATEEDGSSPSDQAPPPTEPEPKPDEKPAKPPQPAPFITTSQYQSAATPSNLPSEIGPSTPISFPHILGFLNTPRRLYRFLNRRVLADQIGRETAAIILATYRPYYTTSTAQPATSFSSDETEVSPQSKDQDNAQVAEQQTALFEEEKEWHKSTRVRVEGESERTWLEPIVLDPRIASRMRRFELTAEDEARARSIVVPEEEIEGWIKGGLRSLGRMGLEAVGLGRKDKESRTEDEEVME</sequence>
<dbReference type="InterPro" id="IPR021056">
    <property type="entry name" value="Mt_import_IM_translocase_Tim54"/>
</dbReference>
<evidence type="ECO:0000256" key="5">
    <source>
        <dbReference type="ARBA" id="ARBA00022692"/>
    </source>
</evidence>
<dbReference type="PANTHER" id="PTHR12358">
    <property type="entry name" value="SPHINGOSINE KINASE"/>
    <property type="match status" value="1"/>
</dbReference>
<dbReference type="GO" id="GO:0015031">
    <property type="term" value="P:protein transport"/>
    <property type="evidence" value="ECO:0007669"/>
    <property type="project" value="UniProtKB-KW"/>
</dbReference>
<proteinExistence type="inferred from homology"/>
<protein>
    <recommendedName>
        <fullName evidence="3">Mitochondrial import inner membrane translocase subunit TIM54</fullName>
    </recommendedName>
</protein>
<feature type="compositionally biased region" description="Basic and acidic residues" evidence="12">
    <location>
        <begin position="269"/>
        <end position="278"/>
    </location>
</feature>
<evidence type="ECO:0000256" key="2">
    <source>
        <dbReference type="ARBA" id="ARBA00006355"/>
    </source>
</evidence>
<comment type="similarity">
    <text evidence="2">Belongs to the TIM54 family.</text>
</comment>
<dbReference type="Pfam" id="PF11711">
    <property type="entry name" value="Tim54"/>
    <property type="match status" value="1"/>
</dbReference>
<dbReference type="EMBL" id="KZ613521">
    <property type="protein sequence ID" value="PMD14571.1"/>
    <property type="molecule type" value="Genomic_DNA"/>
</dbReference>
<evidence type="ECO:0000256" key="4">
    <source>
        <dbReference type="ARBA" id="ARBA00022448"/>
    </source>
</evidence>
<dbReference type="STRING" id="1745343.A0A2J6PKJ9"/>
<feature type="compositionally biased region" description="Polar residues" evidence="12">
    <location>
        <begin position="287"/>
        <end position="302"/>
    </location>
</feature>
<keyword evidence="5" id="KW-0812">Transmembrane</keyword>
<reference evidence="13 14" key="1">
    <citation type="submission" date="2016-05" db="EMBL/GenBank/DDBJ databases">
        <title>A degradative enzymes factory behind the ericoid mycorrhizal symbiosis.</title>
        <authorList>
            <consortium name="DOE Joint Genome Institute"/>
            <person name="Martino E."/>
            <person name="Morin E."/>
            <person name="Grelet G."/>
            <person name="Kuo A."/>
            <person name="Kohler A."/>
            <person name="Daghino S."/>
            <person name="Barry K."/>
            <person name="Choi C."/>
            <person name="Cichocki N."/>
            <person name="Clum A."/>
            <person name="Copeland A."/>
            <person name="Hainaut M."/>
            <person name="Haridas S."/>
            <person name="Labutti K."/>
            <person name="Lindquist E."/>
            <person name="Lipzen A."/>
            <person name="Khouja H.-R."/>
            <person name="Murat C."/>
            <person name="Ohm R."/>
            <person name="Olson A."/>
            <person name="Spatafora J."/>
            <person name="Veneault-Fourrey C."/>
            <person name="Henrissat B."/>
            <person name="Grigoriev I."/>
            <person name="Martin F."/>
            <person name="Perotto S."/>
        </authorList>
    </citation>
    <scope>NUCLEOTIDE SEQUENCE [LARGE SCALE GENOMIC DNA]</scope>
    <source>
        <strain evidence="13 14">UAMH 7357</strain>
    </source>
</reference>
<evidence type="ECO:0000256" key="10">
    <source>
        <dbReference type="ARBA" id="ARBA00023128"/>
    </source>
</evidence>
<name>A0A2J6PKJ9_9HELO</name>
<organism evidence="13 14">
    <name type="scientific">Hyaloscypha hepaticicola</name>
    <dbReference type="NCBI Taxonomy" id="2082293"/>
    <lineage>
        <taxon>Eukaryota</taxon>
        <taxon>Fungi</taxon>
        <taxon>Dikarya</taxon>
        <taxon>Ascomycota</taxon>
        <taxon>Pezizomycotina</taxon>
        <taxon>Leotiomycetes</taxon>
        <taxon>Helotiales</taxon>
        <taxon>Hyaloscyphaceae</taxon>
        <taxon>Hyaloscypha</taxon>
    </lineage>
</organism>
<dbReference type="GO" id="GO:0005743">
    <property type="term" value="C:mitochondrial inner membrane"/>
    <property type="evidence" value="ECO:0007669"/>
    <property type="project" value="UniProtKB-SubCell"/>
</dbReference>
<accession>A0A2J6PKJ9</accession>
<keyword evidence="8" id="KW-1133">Transmembrane helix</keyword>
<dbReference type="PANTHER" id="PTHR12358:SF101">
    <property type="entry name" value="MITOCHONDRIAL IMPORT INNER MEMBRANE TRANSLOCASE SUBUNIT TIM54"/>
    <property type="match status" value="1"/>
</dbReference>
<dbReference type="AlphaFoldDB" id="A0A2J6PKJ9"/>
<evidence type="ECO:0000256" key="1">
    <source>
        <dbReference type="ARBA" id="ARBA00004434"/>
    </source>
</evidence>
<keyword evidence="11" id="KW-0472">Membrane</keyword>